<accession>A0AA37WLV2</accession>
<gene>
    <name evidence="2" type="ORF">GCM10007877_17430</name>
</gene>
<reference evidence="2 3" key="1">
    <citation type="journal article" date="2014" name="Int. J. Syst. Evol. Microbiol.">
        <title>Complete genome sequence of Corynebacterium casei LMG S-19264T (=DSM 44701T), isolated from a smear-ripened cheese.</title>
        <authorList>
            <consortium name="US DOE Joint Genome Institute (JGI-PGF)"/>
            <person name="Walter F."/>
            <person name="Albersmeier A."/>
            <person name="Kalinowski J."/>
            <person name="Ruckert C."/>
        </authorList>
    </citation>
    <scope>NUCLEOTIDE SEQUENCE [LARGE SCALE GENOMIC DNA]</scope>
    <source>
        <strain evidence="2 3">NBRC 110095</strain>
    </source>
</reference>
<dbReference type="InterPro" id="IPR025311">
    <property type="entry name" value="DUF4166"/>
</dbReference>
<comment type="caution">
    <text evidence="2">The sequence shown here is derived from an EMBL/GenBank/DDBJ whole genome shotgun (WGS) entry which is preliminary data.</text>
</comment>
<evidence type="ECO:0000313" key="3">
    <source>
        <dbReference type="Proteomes" id="UP001156870"/>
    </source>
</evidence>
<name>A0AA37WLV2_9GAMM</name>
<dbReference type="AlphaFoldDB" id="A0AA37WLV2"/>
<organism evidence="2 3">
    <name type="scientific">Marinibactrum halimedae</name>
    <dbReference type="NCBI Taxonomy" id="1444977"/>
    <lineage>
        <taxon>Bacteria</taxon>
        <taxon>Pseudomonadati</taxon>
        <taxon>Pseudomonadota</taxon>
        <taxon>Gammaproteobacteria</taxon>
        <taxon>Cellvibrionales</taxon>
        <taxon>Cellvibrionaceae</taxon>
        <taxon>Marinibactrum</taxon>
    </lineage>
</organism>
<dbReference type="RefSeq" id="WP_232593204.1">
    <property type="nucleotide sequence ID" value="NZ_BSPD01000037.1"/>
</dbReference>
<evidence type="ECO:0000259" key="1">
    <source>
        <dbReference type="Pfam" id="PF13761"/>
    </source>
</evidence>
<feature type="domain" description="DUF4166" evidence="1">
    <location>
        <begin position="16"/>
        <end position="168"/>
    </location>
</feature>
<dbReference type="Pfam" id="PF13761">
    <property type="entry name" value="DUF4166"/>
    <property type="match status" value="1"/>
</dbReference>
<protein>
    <recommendedName>
        <fullName evidence="1">DUF4166 domain-containing protein</fullName>
    </recommendedName>
</protein>
<dbReference type="Proteomes" id="UP001156870">
    <property type="component" value="Unassembled WGS sequence"/>
</dbReference>
<dbReference type="EMBL" id="BSPD01000037">
    <property type="protein sequence ID" value="GLS26028.1"/>
    <property type="molecule type" value="Genomic_DNA"/>
</dbReference>
<proteinExistence type="predicted"/>
<evidence type="ECO:0000313" key="2">
    <source>
        <dbReference type="EMBL" id="GLS26028.1"/>
    </source>
</evidence>
<sequence length="177" mass="20174">MNNLFKDCLGERFNELAPVVQQAHHGSTRLEGEASVHRGNRLAQWICHLFGMPPEAKACRLIVTGHHDANIMLWNRYFDDYPMNSYFYKCGDYIIERLGPIHLLMKLDVNEGALTYSLEKTRILGIPIPRWMAPRVYAVEQQVNDKYRFSVDVSIPLVGHLVGYLGDLSVETLASPS</sequence>
<keyword evidence="3" id="KW-1185">Reference proteome</keyword>